<dbReference type="GO" id="GO:0008233">
    <property type="term" value="F:peptidase activity"/>
    <property type="evidence" value="ECO:0007669"/>
    <property type="project" value="UniProtKB-KW"/>
</dbReference>
<dbReference type="CDD" id="cd06462">
    <property type="entry name" value="Peptidase_S24_S26"/>
    <property type="match status" value="1"/>
</dbReference>
<protein>
    <submittedName>
        <fullName evidence="1">Nickel-type superoxide dismutase maturation protease</fullName>
    </submittedName>
</protein>
<dbReference type="EMBL" id="QUOU01000001">
    <property type="protein sequence ID" value="REL26495.1"/>
    <property type="molecule type" value="Genomic_DNA"/>
</dbReference>
<name>A0A3E0TRE2_9GAMM</name>
<dbReference type="AlphaFoldDB" id="A0A3E0TRE2"/>
<comment type="caution">
    <text evidence="1">The sequence shown here is derived from an EMBL/GenBank/DDBJ whole genome shotgun (WGS) entry which is preliminary data.</text>
</comment>
<accession>A0A3E0TRE2</accession>
<dbReference type="RefSeq" id="WP_116007612.1">
    <property type="nucleotide sequence ID" value="NZ_QUOU01000001.1"/>
</dbReference>
<dbReference type="Gene3D" id="2.10.109.10">
    <property type="entry name" value="Umud Fragment, subunit A"/>
    <property type="match status" value="1"/>
</dbReference>
<dbReference type="Proteomes" id="UP000256478">
    <property type="component" value="Unassembled WGS sequence"/>
</dbReference>
<gene>
    <name evidence="1" type="ORF">DXX93_07795</name>
</gene>
<dbReference type="OrthoDB" id="6183704at2"/>
<evidence type="ECO:0000313" key="2">
    <source>
        <dbReference type="Proteomes" id="UP000256478"/>
    </source>
</evidence>
<proteinExistence type="predicted"/>
<keyword evidence="1" id="KW-0645">Protease</keyword>
<evidence type="ECO:0000313" key="1">
    <source>
        <dbReference type="EMBL" id="REL26495.1"/>
    </source>
</evidence>
<dbReference type="InterPro" id="IPR036286">
    <property type="entry name" value="LexA/Signal_pep-like_sf"/>
</dbReference>
<dbReference type="GO" id="GO:0006508">
    <property type="term" value="P:proteolysis"/>
    <property type="evidence" value="ECO:0007669"/>
    <property type="project" value="UniProtKB-KW"/>
</dbReference>
<organism evidence="1 2">
    <name type="scientific">Thalassotalea euphylliae</name>
    <dbReference type="NCBI Taxonomy" id="1655234"/>
    <lineage>
        <taxon>Bacteria</taxon>
        <taxon>Pseudomonadati</taxon>
        <taxon>Pseudomonadota</taxon>
        <taxon>Gammaproteobacteria</taxon>
        <taxon>Alteromonadales</taxon>
        <taxon>Colwelliaceae</taxon>
        <taxon>Thalassotalea</taxon>
    </lineage>
</organism>
<dbReference type="SUPFAM" id="SSF51306">
    <property type="entry name" value="LexA/Signal peptidase"/>
    <property type="match status" value="1"/>
</dbReference>
<sequence length="99" mass="10898">MLGLKIWKVKGHSMAPVIPQGCFILAAKWLAFLPIKPGQRLLIDHPQYGIIVKTVALVDHNGLIWSKGENAASVPVEVLGPANKTQVLGRVIRIFKPKR</sequence>
<keyword evidence="1" id="KW-0378">Hydrolase</keyword>
<reference evidence="1 2" key="1">
    <citation type="submission" date="2018-08" db="EMBL/GenBank/DDBJ databases">
        <title>Thalassotalea euphylliae genome.</title>
        <authorList>
            <person name="Summers S."/>
            <person name="Rice S.A."/>
            <person name="Freckelton M.L."/>
            <person name="Nedved B.T."/>
            <person name="Hadfield M.G."/>
        </authorList>
    </citation>
    <scope>NUCLEOTIDE SEQUENCE [LARGE SCALE GENOMIC DNA]</scope>
    <source>
        <strain evidence="1 2">H1</strain>
    </source>
</reference>